<feature type="compositionally biased region" description="Pro residues" evidence="1">
    <location>
        <begin position="72"/>
        <end position="91"/>
    </location>
</feature>
<protein>
    <recommendedName>
        <fullName evidence="5">TonB C-terminal domain-containing protein</fullName>
    </recommendedName>
</protein>
<evidence type="ECO:0000256" key="2">
    <source>
        <dbReference type="SAM" id="Phobius"/>
    </source>
</evidence>
<keyword evidence="2" id="KW-0812">Transmembrane</keyword>
<dbReference type="STRING" id="1963862.B4O97_00375"/>
<sequence>MTRLSAAEKERSLIALLISLAMHLVFFLVMLLLPGADLVPERPKSLPIQVSFTLPEPPVPEPKAVEPKAPEMPEPVRQPEPLPRQPRVKPVPKPEPRPAPRASAPAAASAEPEYEPWTPEPAQNFQKSFSSSAQTSREGGRVTTSQPSDSRTRFGETEFQSGDEEGDDPVIIRSDSADRASRVLSSGQLAELDTTLAGAGRGGGSSRGQGPVTVEVENLGSIESIEDLMSYRNAQYDGLPDLDSAVAAELASKKLSVLRVDISFTISPDGIVEDLQTSASSGYPALDAFLKKNLPEVLSFAPLPEEYGNLRQQVKDLELVVKSN</sequence>
<keyword evidence="2" id="KW-0472">Membrane</keyword>
<feature type="compositionally biased region" description="Polar residues" evidence="1">
    <location>
        <begin position="121"/>
        <end position="149"/>
    </location>
</feature>
<dbReference type="AlphaFoldDB" id="A0A1Y1S2V4"/>
<dbReference type="SUPFAM" id="SSF74653">
    <property type="entry name" value="TolA/TonB C-terminal domain"/>
    <property type="match status" value="1"/>
</dbReference>
<reference evidence="3 4" key="1">
    <citation type="submission" date="2017-03" db="EMBL/GenBank/DDBJ databases">
        <title>Draft Genome sequence of Marispirochaeta sp. strain JC444.</title>
        <authorList>
            <person name="Shivani Y."/>
            <person name="Subhash Y."/>
            <person name="Sasikala C."/>
            <person name="Ramana C."/>
        </authorList>
    </citation>
    <scope>NUCLEOTIDE SEQUENCE [LARGE SCALE GENOMIC DNA]</scope>
    <source>
        <strain evidence="3 4">JC444</strain>
    </source>
</reference>
<feature type="region of interest" description="Disordered" evidence="1">
    <location>
        <begin position="51"/>
        <end position="213"/>
    </location>
</feature>
<evidence type="ECO:0000313" key="4">
    <source>
        <dbReference type="Proteomes" id="UP000192343"/>
    </source>
</evidence>
<name>A0A1Y1S2V4_9SPIO</name>
<comment type="caution">
    <text evidence="3">The sequence shown here is derived from an EMBL/GenBank/DDBJ whole genome shotgun (WGS) entry which is preliminary data.</text>
</comment>
<organism evidence="3 4">
    <name type="scientific">Marispirochaeta aestuarii</name>
    <dbReference type="NCBI Taxonomy" id="1963862"/>
    <lineage>
        <taxon>Bacteria</taxon>
        <taxon>Pseudomonadati</taxon>
        <taxon>Spirochaetota</taxon>
        <taxon>Spirochaetia</taxon>
        <taxon>Spirochaetales</taxon>
        <taxon>Spirochaetaceae</taxon>
        <taxon>Marispirochaeta</taxon>
    </lineage>
</organism>
<accession>A0A1Y1S2V4</accession>
<proteinExistence type="predicted"/>
<evidence type="ECO:0008006" key="5">
    <source>
        <dbReference type="Google" id="ProtNLM"/>
    </source>
</evidence>
<evidence type="ECO:0000313" key="3">
    <source>
        <dbReference type="EMBL" id="ORC38247.1"/>
    </source>
</evidence>
<gene>
    <name evidence="3" type="ORF">B4O97_00375</name>
</gene>
<feature type="transmembrane region" description="Helical" evidence="2">
    <location>
        <begin position="12"/>
        <end position="33"/>
    </location>
</feature>
<dbReference type="RefSeq" id="WP_083047188.1">
    <property type="nucleotide sequence ID" value="NZ_MWQY01000001.1"/>
</dbReference>
<dbReference type="EMBL" id="MWQY01000001">
    <property type="protein sequence ID" value="ORC38247.1"/>
    <property type="molecule type" value="Genomic_DNA"/>
</dbReference>
<dbReference type="OrthoDB" id="9910569at2"/>
<keyword evidence="2" id="KW-1133">Transmembrane helix</keyword>
<dbReference type="Proteomes" id="UP000192343">
    <property type="component" value="Unassembled WGS sequence"/>
</dbReference>
<evidence type="ECO:0000256" key="1">
    <source>
        <dbReference type="SAM" id="MobiDB-lite"/>
    </source>
</evidence>
<keyword evidence="4" id="KW-1185">Reference proteome</keyword>
<feature type="compositionally biased region" description="Low complexity" evidence="1">
    <location>
        <begin position="100"/>
        <end position="111"/>
    </location>
</feature>